<dbReference type="InterPro" id="IPR018060">
    <property type="entry name" value="HTH_AraC"/>
</dbReference>
<dbReference type="GO" id="GO:0043565">
    <property type="term" value="F:sequence-specific DNA binding"/>
    <property type="evidence" value="ECO:0007669"/>
    <property type="project" value="InterPro"/>
</dbReference>
<evidence type="ECO:0000313" key="6">
    <source>
        <dbReference type="Proteomes" id="UP000249725"/>
    </source>
</evidence>
<dbReference type="Proteomes" id="UP000249725">
    <property type="component" value="Unassembled WGS sequence"/>
</dbReference>
<protein>
    <recommendedName>
        <fullName evidence="4">HTH araC/xylS-type domain-containing protein</fullName>
    </recommendedName>
</protein>
<dbReference type="GO" id="GO:0003700">
    <property type="term" value="F:DNA-binding transcription factor activity"/>
    <property type="evidence" value="ECO:0007669"/>
    <property type="project" value="InterPro"/>
</dbReference>
<reference evidence="6" key="1">
    <citation type="submission" date="2018-05" db="EMBL/GenBank/DDBJ databases">
        <authorList>
            <person name="Li X."/>
        </authorList>
    </citation>
    <scope>NUCLEOTIDE SEQUENCE [LARGE SCALE GENOMIC DNA]</scope>
    <source>
        <strain evidence="6">YIM 73061</strain>
    </source>
</reference>
<keyword evidence="6" id="KW-1185">Reference proteome</keyword>
<keyword evidence="1" id="KW-0805">Transcription regulation</keyword>
<dbReference type="PROSITE" id="PS01124">
    <property type="entry name" value="HTH_ARAC_FAMILY_2"/>
    <property type="match status" value="1"/>
</dbReference>
<dbReference type="PRINTS" id="PR00032">
    <property type="entry name" value="HTHARAC"/>
</dbReference>
<accession>A0A328AXG2</accession>
<name>A0A328AXG2_9CAUL</name>
<gene>
    <name evidence="5" type="ORF">DJ018_07530</name>
</gene>
<dbReference type="SUPFAM" id="SSF46689">
    <property type="entry name" value="Homeodomain-like"/>
    <property type="match status" value="2"/>
</dbReference>
<dbReference type="PANTHER" id="PTHR46796">
    <property type="entry name" value="HTH-TYPE TRANSCRIPTIONAL ACTIVATOR RHAS-RELATED"/>
    <property type="match status" value="1"/>
</dbReference>
<dbReference type="SMART" id="SM00342">
    <property type="entry name" value="HTH_ARAC"/>
    <property type="match status" value="1"/>
</dbReference>
<dbReference type="InterPro" id="IPR018062">
    <property type="entry name" value="HTH_AraC-typ_CS"/>
</dbReference>
<proteinExistence type="predicted"/>
<keyword evidence="2" id="KW-0238">DNA-binding</keyword>
<dbReference type="PANTHER" id="PTHR46796:SF14">
    <property type="entry name" value="TRANSCRIPTIONAL REGULATORY PROTEIN"/>
    <property type="match status" value="1"/>
</dbReference>
<keyword evidence="3" id="KW-0804">Transcription</keyword>
<dbReference type="InterPro" id="IPR009057">
    <property type="entry name" value="Homeodomain-like_sf"/>
</dbReference>
<dbReference type="AlphaFoldDB" id="A0A328AXG2"/>
<dbReference type="Pfam" id="PF12833">
    <property type="entry name" value="HTH_18"/>
    <property type="match status" value="1"/>
</dbReference>
<organism evidence="5 6">
    <name type="scientific">Phenylobacterium deserti</name>
    <dbReference type="NCBI Taxonomy" id="1914756"/>
    <lineage>
        <taxon>Bacteria</taxon>
        <taxon>Pseudomonadati</taxon>
        <taxon>Pseudomonadota</taxon>
        <taxon>Alphaproteobacteria</taxon>
        <taxon>Caulobacterales</taxon>
        <taxon>Caulobacteraceae</taxon>
        <taxon>Phenylobacterium</taxon>
    </lineage>
</organism>
<evidence type="ECO:0000256" key="1">
    <source>
        <dbReference type="ARBA" id="ARBA00023015"/>
    </source>
</evidence>
<comment type="caution">
    <text evidence="5">The sequence shown here is derived from an EMBL/GenBank/DDBJ whole genome shotgun (WGS) entry which is preliminary data.</text>
</comment>
<dbReference type="InterPro" id="IPR050204">
    <property type="entry name" value="AraC_XylS_family_regulators"/>
</dbReference>
<dbReference type="PROSITE" id="PS00041">
    <property type="entry name" value="HTH_ARAC_FAMILY_1"/>
    <property type="match status" value="1"/>
</dbReference>
<dbReference type="Gene3D" id="1.10.10.60">
    <property type="entry name" value="Homeodomain-like"/>
    <property type="match status" value="2"/>
</dbReference>
<feature type="domain" description="HTH araC/xylS-type" evidence="4">
    <location>
        <begin position="317"/>
        <end position="415"/>
    </location>
</feature>
<evidence type="ECO:0000256" key="2">
    <source>
        <dbReference type="ARBA" id="ARBA00023125"/>
    </source>
</evidence>
<dbReference type="EMBL" id="QFYR01000001">
    <property type="protein sequence ID" value="RAK58274.1"/>
    <property type="molecule type" value="Genomic_DNA"/>
</dbReference>
<evidence type="ECO:0000313" key="5">
    <source>
        <dbReference type="EMBL" id="RAK58274.1"/>
    </source>
</evidence>
<dbReference type="InterPro" id="IPR020449">
    <property type="entry name" value="Tscrpt_reg_AraC-type_HTH"/>
</dbReference>
<sequence>MCASSPTASSGENPKISWAPGLQVRMRPSSSSRMIAYSRALAMSSSATSVPISSGLCSDAGRPAIPLPTRNGDSGGKIRRRRAEGVRWFLFGRGSERYSAWASFTERAMAGETSLNQFGEWYGLADAPRLATRQLGSGAVDITRVRYGGCDHEFAGYPQFENAVLVHVQLRPMVADLSLDGARSRPLVTPAGGVNILDLRRDLGGRMTSPFDEVIFHMPLSLYEDLAAPRTGSPPTHAAPTHAVPTHAVPRAHAPLDDPAIRELALSLLPALDGRRAPTTLFLDQLGWALASHVARTYGGGLRRAPGAAKLAGWQERRAKALMEENLAGDVRLGDLAAACGLSVGHFARAFRRTVQMPPHRWLMGRRIDKAKDLLLTPAASLAEVAQVCGFTDQSHFTRVFRKMVGATPGRWRQDRLS</sequence>
<evidence type="ECO:0000259" key="4">
    <source>
        <dbReference type="PROSITE" id="PS01124"/>
    </source>
</evidence>
<evidence type="ECO:0000256" key="3">
    <source>
        <dbReference type="ARBA" id="ARBA00023163"/>
    </source>
</evidence>